<dbReference type="InterPro" id="IPR023058">
    <property type="entry name" value="PPIase_PpiC_CS"/>
</dbReference>
<keyword evidence="5" id="KW-1133">Transmembrane helix</keyword>
<dbReference type="InterPro" id="IPR052029">
    <property type="entry name" value="PpiD_chaperone"/>
</dbReference>
<feature type="domain" description="PpiC" evidence="12">
    <location>
        <begin position="271"/>
        <end position="361"/>
    </location>
</feature>
<evidence type="ECO:0000256" key="9">
    <source>
        <dbReference type="ARBA" id="ARBA00040743"/>
    </source>
</evidence>
<dbReference type="InterPro" id="IPR027304">
    <property type="entry name" value="Trigger_fact/SurA_dom_sf"/>
</dbReference>
<evidence type="ECO:0000313" key="14">
    <source>
        <dbReference type="Proteomes" id="UP000254649"/>
    </source>
</evidence>
<dbReference type="SUPFAM" id="SSF109998">
    <property type="entry name" value="Triger factor/SurA peptide-binding domain-like"/>
    <property type="match status" value="1"/>
</dbReference>
<evidence type="ECO:0000259" key="12">
    <source>
        <dbReference type="PROSITE" id="PS50198"/>
    </source>
</evidence>
<keyword evidence="11 13" id="KW-0413">Isomerase</keyword>
<dbReference type="PROSITE" id="PS01096">
    <property type="entry name" value="PPIC_PPIASE_1"/>
    <property type="match status" value="1"/>
</dbReference>
<dbReference type="InterPro" id="IPR000297">
    <property type="entry name" value="PPIase_PpiC"/>
</dbReference>
<evidence type="ECO:0000256" key="3">
    <source>
        <dbReference type="ARBA" id="ARBA00022519"/>
    </source>
</evidence>
<organism evidence="13 14">
    <name type="scientific">[Actinobacillus] rossii</name>
    <dbReference type="NCBI Taxonomy" id="123820"/>
    <lineage>
        <taxon>Bacteria</taxon>
        <taxon>Pseudomonadati</taxon>
        <taxon>Pseudomonadota</taxon>
        <taxon>Gammaproteobacteria</taxon>
        <taxon>Pasteurellales</taxon>
        <taxon>Pasteurellaceae</taxon>
    </lineage>
</organism>
<keyword evidence="14" id="KW-1185">Reference proteome</keyword>
<protein>
    <recommendedName>
        <fullName evidence="9">Periplasmic chaperone PpiD</fullName>
    </recommendedName>
    <alternativeName>
        <fullName evidence="10">Periplasmic folding chaperone</fullName>
    </alternativeName>
</protein>
<dbReference type="PROSITE" id="PS50198">
    <property type="entry name" value="PPIC_PPIASE_2"/>
    <property type="match status" value="1"/>
</dbReference>
<dbReference type="GO" id="GO:0005886">
    <property type="term" value="C:plasma membrane"/>
    <property type="evidence" value="ECO:0007669"/>
    <property type="project" value="UniProtKB-SubCell"/>
</dbReference>
<dbReference type="Gene3D" id="1.10.4030.10">
    <property type="entry name" value="Porin chaperone SurA, peptide-binding domain"/>
    <property type="match status" value="1"/>
</dbReference>
<dbReference type="EMBL" id="UFRQ01000003">
    <property type="protein sequence ID" value="SUT90215.1"/>
    <property type="molecule type" value="Genomic_DNA"/>
</dbReference>
<dbReference type="GO" id="GO:0003755">
    <property type="term" value="F:peptidyl-prolyl cis-trans isomerase activity"/>
    <property type="evidence" value="ECO:0007669"/>
    <property type="project" value="UniProtKB-KW"/>
</dbReference>
<sequence length="625" mass="69321">MLFMEKMHHLANSWVSKAILAAIAISFVVSGMYGYLGSSTDLSAAKVNGEEISQQQFQQHYNEAYQRISQQLGSTELAAVVDSPEFVSGLRTQVMNELIDQELMRQYSDELNLAVSDDAIKRAIVTTPAFQVDGKFSNEAYQLFLRNNNMNADTYAQYLREAMRLDQLQQGLMGTNFLTPNQQNEFAKAFFQERTVRLAKFSLANEMAKQSVTEQEIQDYYNANKANFAMPEMVKVQYIDLTKAIAEKNVTVTDVEIQQYYQDHKSEFMTKGQQRLSHIQVATEKDANEIYAALQSGADFAELAKTKSTDKVSAAKGGELGWLNTGDLPQNFEDAAVAVEVGHFSSPVNVDGSFHIIKVDERKGSVELPLEQVRDQIVAAVRQDLLAKAFYSVEKQVADKAFEDQSSLKAAAAVAGVEVKETGYFTRRDLPAELNFPTIGSAIFDGDVSQGNVNSEPMNVGEQHSIVVRVVDHKAEGTKTLEEAKAEIKDFLTRQKAEKVVLESAEKFVTDLQQGNVPEAVNFGAEEKWIYAEKKDPELNNAIFAMPKPENGKTTYKATKANNGEVVIVALDAVKDGEPGEKLLAQLNAQTLQAQAQEVQANLLKSLRAKAKVDINESLLKQETE</sequence>
<dbReference type="Pfam" id="PF00639">
    <property type="entry name" value="Rotamase"/>
    <property type="match status" value="1"/>
</dbReference>
<dbReference type="OrthoDB" id="9812372at2"/>
<comment type="subcellular location">
    <subcellularLocation>
        <location evidence="1">Cell inner membrane</location>
        <topology evidence="1">Single-pass type II membrane protein</topology>
        <orientation evidence="1">Periplasmic side</orientation>
    </subcellularLocation>
</comment>
<keyword evidence="4" id="KW-0812">Transmembrane</keyword>
<evidence type="ECO:0000256" key="4">
    <source>
        <dbReference type="ARBA" id="ARBA00022692"/>
    </source>
</evidence>
<evidence type="ECO:0000256" key="7">
    <source>
        <dbReference type="ARBA" id="ARBA00023186"/>
    </source>
</evidence>
<evidence type="ECO:0000256" key="10">
    <source>
        <dbReference type="ARBA" id="ARBA00042775"/>
    </source>
</evidence>
<dbReference type="Gene3D" id="3.10.50.40">
    <property type="match status" value="1"/>
</dbReference>
<gene>
    <name evidence="13" type="primary">ppiD</name>
    <name evidence="13" type="ORF">NCTC10801_01169</name>
</gene>
<reference evidence="13 14" key="1">
    <citation type="submission" date="2018-06" db="EMBL/GenBank/DDBJ databases">
        <authorList>
            <consortium name="Pathogen Informatics"/>
            <person name="Doyle S."/>
        </authorList>
    </citation>
    <scope>NUCLEOTIDE SEQUENCE [LARGE SCALE GENOMIC DNA]</scope>
    <source>
        <strain evidence="13 14">NCTC10801</strain>
    </source>
</reference>
<dbReference type="PANTHER" id="PTHR47529:SF1">
    <property type="entry name" value="PERIPLASMIC CHAPERONE PPID"/>
    <property type="match status" value="1"/>
</dbReference>
<dbReference type="NCBIfam" id="NF008054">
    <property type="entry name" value="PRK10788.1"/>
    <property type="match status" value="1"/>
</dbReference>
<keyword evidence="2" id="KW-1003">Cell membrane</keyword>
<dbReference type="AlphaFoldDB" id="A0A380TQV8"/>
<evidence type="ECO:0000256" key="6">
    <source>
        <dbReference type="ARBA" id="ARBA00023136"/>
    </source>
</evidence>
<dbReference type="Proteomes" id="UP000254649">
    <property type="component" value="Unassembled WGS sequence"/>
</dbReference>
<keyword evidence="6" id="KW-0472">Membrane</keyword>
<dbReference type="Pfam" id="PF13624">
    <property type="entry name" value="SurA_N_3"/>
    <property type="match status" value="1"/>
</dbReference>
<dbReference type="SUPFAM" id="SSF54534">
    <property type="entry name" value="FKBP-like"/>
    <property type="match status" value="1"/>
</dbReference>
<proteinExistence type="inferred from homology"/>
<keyword evidence="11" id="KW-0697">Rotamase</keyword>
<keyword evidence="3" id="KW-0997">Cell inner membrane</keyword>
<evidence type="ECO:0000256" key="5">
    <source>
        <dbReference type="ARBA" id="ARBA00022989"/>
    </source>
</evidence>
<dbReference type="PANTHER" id="PTHR47529">
    <property type="entry name" value="PEPTIDYL-PROLYL CIS-TRANS ISOMERASE D"/>
    <property type="match status" value="1"/>
</dbReference>
<evidence type="ECO:0000313" key="13">
    <source>
        <dbReference type="EMBL" id="SUT90215.1"/>
    </source>
</evidence>
<dbReference type="InterPro" id="IPR046357">
    <property type="entry name" value="PPIase_dom_sf"/>
</dbReference>
<evidence type="ECO:0000256" key="1">
    <source>
        <dbReference type="ARBA" id="ARBA00004382"/>
    </source>
</evidence>
<evidence type="ECO:0000256" key="8">
    <source>
        <dbReference type="ARBA" id="ARBA00038408"/>
    </source>
</evidence>
<evidence type="ECO:0000256" key="2">
    <source>
        <dbReference type="ARBA" id="ARBA00022475"/>
    </source>
</evidence>
<name>A0A380TQV8_9PAST</name>
<accession>A0A380TQV8</accession>
<evidence type="ECO:0000256" key="11">
    <source>
        <dbReference type="PROSITE-ProRule" id="PRU00278"/>
    </source>
</evidence>
<keyword evidence="7" id="KW-0143">Chaperone</keyword>
<comment type="similarity">
    <text evidence="8">Belongs to the PpiD chaperone family.</text>
</comment>